<comment type="caution">
    <text evidence="3">The sequence shown here is derived from an EMBL/GenBank/DDBJ whole genome shotgun (WGS) entry which is preliminary data.</text>
</comment>
<dbReference type="InterPro" id="IPR012495">
    <property type="entry name" value="TadE-like_dom"/>
</dbReference>
<keyword evidence="4" id="KW-1185">Reference proteome</keyword>
<accession>A0ABU7GBD2</accession>
<keyword evidence="1" id="KW-1133">Transmembrane helix</keyword>
<sequence>MMARSTRTLAALRKDERGSMVIETAIVAPVLILMALGGFESSRIVARQTELQTAVAEAAAIVRASPPTTATQRTTVRDVVRASVGLEPDQVTVVQKFRCGTDEDIVAQDSSCTPGVAVYDYIEVVVTDTYTPTWTQFGVGSPINYRVERLVFIS</sequence>
<gene>
    <name evidence="3" type="ORF">VRS74_01620</name>
</gene>
<dbReference type="Pfam" id="PF07811">
    <property type="entry name" value="TadE"/>
    <property type="match status" value="1"/>
</dbReference>
<name>A0ABU7GBD2_9SPHN</name>
<feature type="transmembrane region" description="Helical" evidence="1">
    <location>
        <begin position="20"/>
        <end position="39"/>
    </location>
</feature>
<dbReference type="RefSeq" id="WP_354143487.1">
    <property type="nucleotide sequence ID" value="NZ_JAZDQV010000001.1"/>
</dbReference>
<dbReference type="EMBL" id="JAZDQV010000001">
    <property type="protein sequence ID" value="MEE1876382.1"/>
    <property type="molecule type" value="Genomic_DNA"/>
</dbReference>
<evidence type="ECO:0000313" key="3">
    <source>
        <dbReference type="EMBL" id="MEE1876382.1"/>
    </source>
</evidence>
<reference evidence="3 4" key="1">
    <citation type="submission" date="2024-01" db="EMBL/GenBank/DDBJ databases">
        <title>The genome sequence of Erythrobacteraceae sp. strain 1XM1-14.</title>
        <authorList>
            <person name="Liu Y."/>
        </authorList>
    </citation>
    <scope>NUCLEOTIDE SEQUENCE [LARGE SCALE GENOMIC DNA]</scope>
    <source>
        <strain evidence="3 4">1XM1-14</strain>
    </source>
</reference>
<organism evidence="3 4">
    <name type="scientific">Altererythrobacter litoralis</name>
    <dbReference type="NCBI Taxonomy" id="3113904"/>
    <lineage>
        <taxon>Bacteria</taxon>
        <taxon>Pseudomonadati</taxon>
        <taxon>Pseudomonadota</taxon>
        <taxon>Alphaproteobacteria</taxon>
        <taxon>Sphingomonadales</taxon>
        <taxon>Erythrobacteraceae</taxon>
        <taxon>Altererythrobacter</taxon>
    </lineage>
</organism>
<protein>
    <submittedName>
        <fullName evidence="3">TadE/TadG family type IV pilus assembly protein</fullName>
    </submittedName>
</protein>
<evidence type="ECO:0000313" key="4">
    <source>
        <dbReference type="Proteomes" id="UP001343492"/>
    </source>
</evidence>
<proteinExistence type="predicted"/>
<dbReference type="Proteomes" id="UP001343492">
    <property type="component" value="Unassembled WGS sequence"/>
</dbReference>
<keyword evidence="1" id="KW-0472">Membrane</keyword>
<evidence type="ECO:0000256" key="1">
    <source>
        <dbReference type="SAM" id="Phobius"/>
    </source>
</evidence>
<evidence type="ECO:0000259" key="2">
    <source>
        <dbReference type="Pfam" id="PF07811"/>
    </source>
</evidence>
<keyword evidence="1" id="KW-0812">Transmembrane</keyword>
<feature type="domain" description="TadE-like" evidence="2">
    <location>
        <begin position="18"/>
        <end position="59"/>
    </location>
</feature>